<dbReference type="InterPro" id="IPR015797">
    <property type="entry name" value="NUDIX_hydrolase-like_dom_sf"/>
</dbReference>
<evidence type="ECO:0000256" key="8">
    <source>
        <dbReference type="ARBA" id="ARBA00023211"/>
    </source>
</evidence>
<dbReference type="InterPro" id="IPR007722">
    <property type="entry name" value="DCP2_BoxA"/>
</dbReference>
<evidence type="ECO:0000313" key="11">
    <source>
        <dbReference type="EMBL" id="PAV22377.1"/>
    </source>
</evidence>
<evidence type="ECO:0000256" key="2">
    <source>
        <dbReference type="ARBA" id="ARBA00004496"/>
    </source>
</evidence>
<dbReference type="FunFam" id="3.90.79.10:FF:000003">
    <property type="entry name" value="M7GpppN-mRNA hydrolase isoform 2"/>
    <property type="match status" value="1"/>
</dbReference>
<evidence type="ECO:0000256" key="3">
    <source>
        <dbReference type="ARBA" id="ARBA00005279"/>
    </source>
</evidence>
<dbReference type="GO" id="GO:0000932">
    <property type="term" value="C:P-body"/>
    <property type="evidence" value="ECO:0007669"/>
    <property type="project" value="TreeGrafter"/>
</dbReference>
<dbReference type="Gene3D" id="3.90.79.10">
    <property type="entry name" value="Nucleoside Triphosphate Pyrophosphohydrolase"/>
    <property type="match status" value="1"/>
</dbReference>
<dbReference type="Proteomes" id="UP000217199">
    <property type="component" value="Unassembled WGS sequence"/>
</dbReference>
<dbReference type="STRING" id="2282107.A0A286US28"/>
<feature type="compositionally biased region" description="Basic residues" evidence="9">
    <location>
        <begin position="256"/>
        <end position="267"/>
    </location>
</feature>
<protein>
    <submittedName>
        <fullName evidence="11">DCP2-domain-containing</fullName>
    </submittedName>
</protein>
<feature type="region of interest" description="Disordered" evidence="9">
    <location>
        <begin position="478"/>
        <end position="502"/>
    </location>
</feature>
<dbReference type="Pfam" id="PF00293">
    <property type="entry name" value="NUDIX"/>
    <property type="match status" value="1"/>
</dbReference>
<feature type="region of interest" description="Disordered" evidence="9">
    <location>
        <begin position="360"/>
        <end position="399"/>
    </location>
</feature>
<dbReference type="AlphaFoldDB" id="A0A286US28"/>
<dbReference type="PROSITE" id="PS00893">
    <property type="entry name" value="NUDIX_BOX"/>
    <property type="match status" value="1"/>
</dbReference>
<dbReference type="GO" id="GO:0000184">
    <property type="term" value="P:nuclear-transcribed mRNA catabolic process, nonsense-mediated decay"/>
    <property type="evidence" value="ECO:0007669"/>
    <property type="project" value="InterPro"/>
</dbReference>
<evidence type="ECO:0000256" key="5">
    <source>
        <dbReference type="ARBA" id="ARBA00022723"/>
    </source>
</evidence>
<dbReference type="GO" id="GO:0140933">
    <property type="term" value="F:5'-(N(7)-methylguanosine 5'-triphospho)-[mRNA] hydrolase activity"/>
    <property type="evidence" value="ECO:0007669"/>
    <property type="project" value="InterPro"/>
</dbReference>
<dbReference type="InterPro" id="IPR044099">
    <property type="entry name" value="Dcp2_NUDIX"/>
</dbReference>
<name>A0A286US28_9AGAM</name>
<keyword evidence="12" id="KW-1185">Reference proteome</keyword>
<keyword evidence="8" id="KW-0464">Manganese</keyword>
<dbReference type="CDD" id="cd03672">
    <property type="entry name" value="NUDIX_Dcp2p_Nudt20"/>
    <property type="match status" value="1"/>
</dbReference>
<dbReference type="InterPro" id="IPR036189">
    <property type="entry name" value="DCP2_BoxA_sf"/>
</dbReference>
<feature type="compositionally biased region" description="Polar residues" evidence="9">
    <location>
        <begin position="478"/>
        <end position="490"/>
    </location>
</feature>
<reference evidence="11 12" key="1">
    <citation type="journal article" date="2017" name="Mol. Ecol.">
        <title>Comparative and population genomic landscape of Phellinus noxius: A hypervariable fungus causing root rot in trees.</title>
        <authorList>
            <person name="Chung C.L."/>
            <person name="Lee T.J."/>
            <person name="Akiba M."/>
            <person name="Lee H.H."/>
            <person name="Kuo T.H."/>
            <person name="Liu D."/>
            <person name="Ke H.M."/>
            <person name="Yokoi T."/>
            <person name="Roa M.B."/>
            <person name="Lu M.J."/>
            <person name="Chang Y.Y."/>
            <person name="Ann P.J."/>
            <person name="Tsai J.N."/>
            <person name="Chen C.Y."/>
            <person name="Tzean S.S."/>
            <person name="Ota Y."/>
            <person name="Hattori T."/>
            <person name="Sahashi N."/>
            <person name="Liou R.F."/>
            <person name="Kikuchi T."/>
            <person name="Tsai I.J."/>
        </authorList>
    </citation>
    <scope>NUCLEOTIDE SEQUENCE [LARGE SCALE GENOMIC DNA]</scope>
    <source>
        <strain evidence="11 12">FFPRI411160</strain>
    </source>
</reference>
<feature type="compositionally biased region" description="Polar residues" evidence="9">
    <location>
        <begin position="310"/>
        <end position="329"/>
    </location>
</feature>
<sequence length="727" mass="78709">MASSSSSSSPEIPHVPSTFDSSFFAQASLDDVLEDLSTRFIMNLPDQELASKERLCFQVEQAHWYYEDFMREVNPKLPTLPLKKFSLLLFNSSPLLRQWATEHEQLFNTFMHYKVRVPVCGAIMLNDKWDKCILVKGWKSSAGWGFPKGKINQDEPSHECASREVAEETGFNLSSQIRPDDFIELTIREQRITLFIVGGVPEDYPFQTKTRKEISKIEWFKLADLPAWKRGKQVPGKFYLISPFIPALKEFIKANKPGKHRQNRRKSGGSNPADISIQTDFEGGSELIDGEDLQGPVYSAVSLDRDVHGYSSSSVDNGEPQTPSPQSTEALPVVTEGNEESSFPMDPHFARLLNGLSLSASKPLSHGQPELRPTSVTPTAAKNKVSASSDEKKSVTKSPVIPKEINRSLSPIVQASVNNQLSLSNVQNLLSSSNPSNLPLIGRPQTAFSLSSISTLNGPSGNRHAKHLALLESVAQEATSKSPVTTSRQPVSLPPMTPSQSRPDIHVPPAHNLLPGGRHPGSQGALPSLMRPVPPADDAFTVRPMTSQAVFPPGPPVRRHGPNLSIHQGSLLSILSGSTPAPPSTTGPAPFMGLPPYVLNKANNAGQGNPPFVPIGITGNSVGTPQTSPLRMRQPPLGPAPPLNNPLVAPLVQNHAQIHPQPHPPLPGVNGLPIINSMASRPPIAAANSANLLSLLNTRPTPTTVPKLQTDVTRPNYSTSNPSAPIH</sequence>
<dbReference type="InterPro" id="IPR020084">
    <property type="entry name" value="NUDIX_hydrolase_CS"/>
</dbReference>
<dbReference type="InterPro" id="IPR000086">
    <property type="entry name" value="NUDIX_hydrolase_dom"/>
</dbReference>
<dbReference type="Gene3D" id="1.10.10.1050">
    <property type="entry name" value="Dcp2, box A domain"/>
    <property type="match status" value="1"/>
</dbReference>
<dbReference type="GO" id="GO:0030145">
    <property type="term" value="F:manganese ion binding"/>
    <property type="evidence" value="ECO:0007669"/>
    <property type="project" value="InterPro"/>
</dbReference>
<dbReference type="PANTHER" id="PTHR23114:SF17">
    <property type="entry name" value="M7GPPPN-MRNA HYDROLASE"/>
    <property type="match status" value="1"/>
</dbReference>
<feature type="domain" description="Nudix hydrolase" evidence="10">
    <location>
        <begin position="115"/>
        <end position="246"/>
    </location>
</feature>
<feature type="region of interest" description="Disordered" evidence="9">
    <location>
        <begin position="308"/>
        <end position="347"/>
    </location>
</feature>
<evidence type="ECO:0000256" key="4">
    <source>
        <dbReference type="ARBA" id="ARBA00022490"/>
    </source>
</evidence>
<comment type="cofactor">
    <cofactor evidence="1">
        <name>Mn(2+)</name>
        <dbReference type="ChEBI" id="CHEBI:29035"/>
    </cofactor>
</comment>
<comment type="subcellular location">
    <subcellularLocation>
        <location evidence="2">Cytoplasm</location>
    </subcellularLocation>
</comment>
<accession>A0A286US28</accession>
<keyword evidence="7" id="KW-0694">RNA-binding</keyword>
<dbReference type="SMART" id="SM01125">
    <property type="entry name" value="DCP2"/>
    <property type="match status" value="1"/>
</dbReference>
<dbReference type="SUPFAM" id="SSF55811">
    <property type="entry name" value="Nudix"/>
    <property type="match status" value="1"/>
</dbReference>
<evidence type="ECO:0000256" key="6">
    <source>
        <dbReference type="ARBA" id="ARBA00022801"/>
    </source>
</evidence>
<proteinExistence type="inferred from homology"/>
<keyword evidence="5" id="KW-0479">Metal-binding</keyword>
<evidence type="ECO:0000256" key="7">
    <source>
        <dbReference type="ARBA" id="ARBA00022884"/>
    </source>
</evidence>
<feature type="region of interest" description="Disordered" evidence="9">
    <location>
        <begin position="699"/>
        <end position="727"/>
    </location>
</feature>
<evidence type="ECO:0000256" key="1">
    <source>
        <dbReference type="ARBA" id="ARBA00001936"/>
    </source>
</evidence>
<dbReference type="GO" id="GO:0000290">
    <property type="term" value="P:deadenylation-dependent decapping of nuclear-transcribed mRNA"/>
    <property type="evidence" value="ECO:0007669"/>
    <property type="project" value="InterPro"/>
</dbReference>
<dbReference type="GO" id="GO:0003723">
    <property type="term" value="F:RNA binding"/>
    <property type="evidence" value="ECO:0007669"/>
    <property type="project" value="UniProtKB-KW"/>
</dbReference>
<organism evidence="11 12">
    <name type="scientific">Pyrrhoderma noxium</name>
    <dbReference type="NCBI Taxonomy" id="2282107"/>
    <lineage>
        <taxon>Eukaryota</taxon>
        <taxon>Fungi</taxon>
        <taxon>Dikarya</taxon>
        <taxon>Basidiomycota</taxon>
        <taxon>Agaricomycotina</taxon>
        <taxon>Agaricomycetes</taxon>
        <taxon>Hymenochaetales</taxon>
        <taxon>Hymenochaetaceae</taxon>
        <taxon>Pyrrhoderma</taxon>
    </lineage>
</organism>
<evidence type="ECO:0000256" key="9">
    <source>
        <dbReference type="SAM" id="MobiDB-lite"/>
    </source>
</evidence>
<dbReference type="PANTHER" id="PTHR23114">
    <property type="entry name" value="M7GPPPN-MRNA HYDROLASE"/>
    <property type="match status" value="1"/>
</dbReference>
<keyword evidence="4" id="KW-0963">Cytoplasm</keyword>
<dbReference type="FunCoup" id="A0A286US28">
    <property type="interactions" value="72"/>
</dbReference>
<dbReference type="PROSITE" id="PS51462">
    <property type="entry name" value="NUDIX"/>
    <property type="match status" value="1"/>
</dbReference>
<evidence type="ECO:0000313" key="12">
    <source>
        <dbReference type="Proteomes" id="UP000217199"/>
    </source>
</evidence>
<comment type="caution">
    <text evidence="11">The sequence shown here is derived from an EMBL/GenBank/DDBJ whole genome shotgun (WGS) entry which is preliminary data.</text>
</comment>
<dbReference type="EMBL" id="NBII01000002">
    <property type="protein sequence ID" value="PAV22377.1"/>
    <property type="molecule type" value="Genomic_DNA"/>
</dbReference>
<dbReference type="InParanoid" id="A0A286US28"/>
<feature type="region of interest" description="Disordered" evidence="9">
    <location>
        <begin position="255"/>
        <end position="278"/>
    </location>
</feature>
<evidence type="ECO:0000259" key="10">
    <source>
        <dbReference type="PROSITE" id="PS51462"/>
    </source>
</evidence>
<gene>
    <name evidence="11" type="ORF">PNOK_0233400</name>
</gene>
<dbReference type="Pfam" id="PF05026">
    <property type="entry name" value="DCP2"/>
    <property type="match status" value="1"/>
</dbReference>
<dbReference type="OrthoDB" id="18996at2759"/>
<comment type="similarity">
    <text evidence="3">Belongs to the Nudix hydrolase family. DCP2 subfamily.</text>
</comment>
<dbReference type="SUPFAM" id="SSF140586">
    <property type="entry name" value="Dcp2 domain-like"/>
    <property type="match status" value="1"/>
</dbReference>
<feature type="compositionally biased region" description="Polar residues" evidence="9">
    <location>
        <begin position="374"/>
        <end position="388"/>
    </location>
</feature>
<keyword evidence="6" id="KW-0378">Hydrolase</keyword>